<feature type="transmembrane region" description="Helical" evidence="2">
    <location>
        <begin position="38"/>
        <end position="62"/>
    </location>
</feature>
<reference evidence="3 4" key="1">
    <citation type="submission" date="2010-04" db="EMBL/GenBank/DDBJ databases">
        <authorList>
            <person name="Muzny D."/>
            <person name="Qin X."/>
            <person name="Deng J."/>
            <person name="Jiang H."/>
            <person name="Liu Y."/>
            <person name="Qu J."/>
            <person name="Song X.-Z."/>
            <person name="Zhang L."/>
            <person name="Thornton R."/>
            <person name="Coyle M."/>
            <person name="Francisco L."/>
            <person name="Jackson L."/>
            <person name="Javaid M."/>
            <person name="Korchina V."/>
            <person name="Kovar C."/>
            <person name="Mata R."/>
            <person name="Mathew T."/>
            <person name="Ngo R."/>
            <person name="Nguyen L."/>
            <person name="Nguyen N."/>
            <person name="Okwuonu G."/>
            <person name="Ongeri F."/>
            <person name="Pham C."/>
            <person name="Simmons D."/>
            <person name="Wilczek-Boney K."/>
            <person name="Hale W."/>
            <person name="Jakkamsetti A."/>
            <person name="Pham P."/>
            <person name="Ruth R."/>
            <person name="San Lucas F."/>
            <person name="Warren J."/>
            <person name="Zhang J."/>
            <person name="Zhao Z."/>
            <person name="Zhou C."/>
            <person name="Zhu D."/>
            <person name="Lee S."/>
            <person name="Bess C."/>
            <person name="Blankenburg K."/>
            <person name="Forbes L."/>
            <person name="Fu Q."/>
            <person name="Gubbala S."/>
            <person name="Hirani K."/>
            <person name="Jayaseelan J.C."/>
            <person name="Lara F."/>
            <person name="Munidasa M."/>
            <person name="Palculict T."/>
            <person name="Patil S."/>
            <person name="Pu L.-L."/>
            <person name="Saada N."/>
            <person name="Tang L."/>
            <person name="Weissenberger G."/>
            <person name="Zhu Y."/>
            <person name="Hemphill L."/>
            <person name="Shang Y."/>
            <person name="Youmans B."/>
            <person name="Ayvaz T."/>
            <person name="Ross M."/>
            <person name="Santibanez J."/>
            <person name="Aqrawi P."/>
            <person name="Gross S."/>
            <person name="Joshi V."/>
            <person name="Fowler G."/>
            <person name="Nazareth L."/>
            <person name="Reid J."/>
            <person name="Worley K."/>
            <person name="Petrosino J."/>
            <person name="Highlander S."/>
            <person name="Gibbs R."/>
        </authorList>
    </citation>
    <scope>NUCLEOTIDE SEQUENCE [LARGE SCALE GENOMIC DNA]</scope>
    <source>
        <strain evidence="3 4">ATCC BAA-614</strain>
    </source>
</reference>
<dbReference type="HOGENOM" id="CLU_159296_0_0_11"/>
<keyword evidence="2" id="KW-0472">Membrane</keyword>
<dbReference type="EMBL" id="ADNV01000335">
    <property type="protein sequence ID" value="EFG75129.1"/>
    <property type="molecule type" value="Genomic_DNA"/>
</dbReference>
<evidence type="ECO:0000256" key="2">
    <source>
        <dbReference type="SAM" id="Phobius"/>
    </source>
</evidence>
<keyword evidence="2" id="KW-0812">Transmembrane</keyword>
<name>D5PFM2_9MYCO</name>
<sequence>MRGDLGPYLRSAGRADSEITRRPGTREEKEMNREVSKFFCGAFAGIAYAHAGYAIAASAGIIDEPIFLGRKWGVGFMWTEAVAYTAISAALGYAGWRSPPATPREVSAPATDGQAGRPVSAAKVPLSTAN</sequence>
<dbReference type="Proteomes" id="UP000003653">
    <property type="component" value="Unassembled WGS sequence"/>
</dbReference>
<evidence type="ECO:0000313" key="4">
    <source>
        <dbReference type="Proteomes" id="UP000003653"/>
    </source>
</evidence>
<keyword evidence="4" id="KW-1185">Reference proteome</keyword>
<dbReference type="eggNOG" id="ENOG5031SIF">
    <property type="taxonomic scope" value="Bacteria"/>
</dbReference>
<evidence type="ECO:0000256" key="1">
    <source>
        <dbReference type="SAM" id="MobiDB-lite"/>
    </source>
</evidence>
<proteinExistence type="predicted"/>
<comment type="caution">
    <text evidence="3">The sequence shown here is derived from an EMBL/GenBank/DDBJ whole genome shotgun (WGS) entry which is preliminary data.</text>
</comment>
<feature type="region of interest" description="Disordered" evidence="1">
    <location>
        <begin position="100"/>
        <end position="130"/>
    </location>
</feature>
<gene>
    <name evidence="3" type="ORF">HMPREF0591_4966</name>
</gene>
<accession>D5PFM2</accession>
<keyword evidence="2" id="KW-1133">Transmembrane helix</keyword>
<dbReference type="AlphaFoldDB" id="D5PFM2"/>
<protein>
    <submittedName>
        <fullName evidence="3">Uncharacterized protein</fullName>
    </submittedName>
</protein>
<organism evidence="3 4">
    <name type="scientific">Mycobacterium parascrofulaceum ATCC BAA-614</name>
    <dbReference type="NCBI Taxonomy" id="525368"/>
    <lineage>
        <taxon>Bacteria</taxon>
        <taxon>Bacillati</taxon>
        <taxon>Actinomycetota</taxon>
        <taxon>Actinomycetes</taxon>
        <taxon>Mycobacteriales</taxon>
        <taxon>Mycobacteriaceae</taxon>
        <taxon>Mycobacterium</taxon>
        <taxon>Mycobacterium simiae complex</taxon>
    </lineage>
</organism>
<feature type="transmembrane region" description="Helical" evidence="2">
    <location>
        <begin position="74"/>
        <end position="96"/>
    </location>
</feature>
<evidence type="ECO:0000313" key="3">
    <source>
        <dbReference type="EMBL" id="EFG75129.1"/>
    </source>
</evidence>